<comment type="pathway">
    <text evidence="1">Carbohydrate acid metabolism.</text>
</comment>
<evidence type="ECO:0000256" key="5">
    <source>
        <dbReference type="ARBA" id="ARBA00022741"/>
    </source>
</evidence>
<dbReference type="SUPFAM" id="SSF52540">
    <property type="entry name" value="P-loop containing nucleoside triphosphate hydrolases"/>
    <property type="match status" value="1"/>
</dbReference>
<keyword evidence="6 10" id="KW-0418">Kinase</keyword>
<dbReference type="PANTHER" id="PTHR43442:SF3">
    <property type="entry name" value="GLUCONOKINASE-RELATED"/>
    <property type="match status" value="1"/>
</dbReference>
<dbReference type="GO" id="GO:0005524">
    <property type="term" value="F:ATP binding"/>
    <property type="evidence" value="ECO:0007669"/>
    <property type="project" value="UniProtKB-KW"/>
</dbReference>
<dbReference type="NCBIfam" id="TIGR01313">
    <property type="entry name" value="therm_gnt_kin"/>
    <property type="match status" value="1"/>
</dbReference>
<evidence type="ECO:0000256" key="8">
    <source>
        <dbReference type="ARBA" id="ARBA00023064"/>
    </source>
</evidence>
<keyword evidence="4 10" id="KW-0808">Transferase</keyword>
<evidence type="ECO:0000256" key="6">
    <source>
        <dbReference type="ARBA" id="ARBA00022777"/>
    </source>
</evidence>
<evidence type="ECO:0000256" key="1">
    <source>
        <dbReference type="ARBA" id="ARBA00004761"/>
    </source>
</evidence>
<comment type="catalytic activity">
    <reaction evidence="9 10">
        <text>D-gluconate + ATP = 6-phospho-D-gluconate + ADP + H(+)</text>
        <dbReference type="Rhea" id="RHEA:19433"/>
        <dbReference type="ChEBI" id="CHEBI:15378"/>
        <dbReference type="ChEBI" id="CHEBI:18391"/>
        <dbReference type="ChEBI" id="CHEBI:30616"/>
        <dbReference type="ChEBI" id="CHEBI:58759"/>
        <dbReference type="ChEBI" id="CHEBI:456216"/>
        <dbReference type="EC" id="2.7.1.12"/>
    </reaction>
</comment>
<sequence length="180" mass="19320">MTRQITSLVVMGVAGCGKSSVARAVAEHVGGVLIEGDAFHPKANVEKMARGIPLTDEDRAGWLDRLSAELERAASRGERAVLACSALKERYRDRLRAATASLGFVFLDLPQAEALRRVAQRDDHFMPASLVESQFAALEPPVAEPLTLTVDGTRSLASIVTDAVAWCASTQMRPGFMQAA</sequence>
<evidence type="ECO:0000256" key="7">
    <source>
        <dbReference type="ARBA" id="ARBA00022840"/>
    </source>
</evidence>
<dbReference type="Proteomes" id="UP000295727">
    <property type="component" value="Chromosome 3"/>
</dbReference>
<dbReference type="GO" id="GO:0005737">
    <property type="term" value="C:cytoplasm"/>
    <property type="evidence" value="ECO:0007669"/>
    <property type="project" value="TreeGrafter"/>
</dbReference>
<dbReference type="PROSITE" id="PS51257">
    <property type="entry name" value="PROKAR_LIPOPROTEIN"/>
    <property type="match status" value="1"/>
</dbReference>
<keyword evidence="12" id="KW-1185">Reference proteome</keyword>
<dbReference type="InterPro" id="IPR027417">
    <property type="entry name" value="P-loop_NTPase"/>
</dbReference>
<evidence type="ECO:0000313" key="12">
    <source>
        <dbReference type="Proteomes" id="UP000295727"/>
    </source>
</evidence>
<dbReference type="EC" id="2.7.1.12" evidence="3 10"/>
<keyword evidence="7 10" id="KW-0067">ATP-binding</keyword>
<proteinExistence type="inferred from homology"/>
<gene>
    <name evidence="11" type="ORF">E1956_27880</name>
</gene>
<dbReference type="GO" id="GO:0019521">
    <property type="term" value="P:D-gluconate metabolic process"/>
    <property type="evidence" value="ECO:0007669"/>
    <property type="project" value="UniProtKB-KW"/>
</dbReference>
<name>A0A4P7CZR2_9BURK</name>
<evidence type="ECO:0000313" key="11">
    <source>
        <dbReference type="EMBL" id="QBR01058.1"/>
    </source>
</evidence>
<dbReference type="InterPro" id="IPR006001">
    <property type="entry name" value="Therm_gnt_kin"/>
</dbReference>
<dbReference type="OrthoDB" id="9795716at2"/>
<keyword evidence="5 10" id="KW-0547">Nucleotide-binding</keyword>
<dbReference type="GO" id="GO:0046316">
    <property type="term" value="F:gluconokinase activity"/>
    <property type="evidence" value="ECO:0007669"/>
    <property type="project" value="UniProtKB-EC"/>
</dbReference>
<organism evidence="11 12">
    <name type="scientific">Paraburkholderia pallida</name>
    <dbReference type="NCBI Taxonomy" id="2547399"/>
    <lineage>
        <taxon>Bacteria</taxon>
        <taxon>Pseudomonadati</taxon>
        <taxon>Pseudomonadota</taxon>
        <taxon>Betaproteobacteria</taxon>
        <taxon>Burkholderiales</taxon>
        <taxon>Burkholderiaceae</taxon>
        <taxon>Paraburkholderia</taxon>
    </lineage>
</organism>
<dbReference type="KEGG" id="ppai:E1956_27880"/>
<dbReference type="EMBL" id="CP038150">
    <property type="protein sequence ID" value="QBR01058.1"/>
    <property type="molecule type" value="Genomic_DNA"/>
</dbReference>
<dbReference type="RefSeq" id="WP_134755316.1">
    <property type="nucleotide sequence ID" value="NZ_CP038150.1"/>
</dbReference>
<dbReference type="CDD" id="cd02021">
    <property type="entry name" value="GntK"/>
    <property type="match status" value="1"/>
</dbReference>
<dbReference type="FunFam" id="3.40.50.300:FF:000522">
    <property type="entry name" value="Gluconokinase"/>
    <property type="match status" value="1"/>
</dbReference>
<protein>
    <recommendedName>
        <fullName evidence="3 10">Gluconokinase</fullName>
        <ecNumber evidence="3 10">2.7.1.12</ecNumber>
    </recommendedName>
</protein>
<dbReference type="AlphaFoldDB" id="A0A4P7CZR2"/>
<evidence type="ECO:0000256" key="4">
    <source>
        <dbReference type="ARBA" id="ARBA00022679"/>
    </source>
</evidence>
<comment type="similarity">
    <text evidence="2 10">Belongs to the gluconokinase GntK/GntV family.</text>
</comment>
<keyword evidence="8" id="KW-0311">Gluconate utilization</keyword>
<evidence type="ECO:0000256" key="9">
    <source>
        <dbReference type="ARBA" id="ARBA00048090"/>
    </source>
</evidence>
<accession>A0A4P7CZR2</accession>
<evidence type="ECO:0000256" key="3">
    <source>
        <dbReference type="ARBA" id="ARBA00012054"/>
    </source>
</evidence>
<dbReference type="Gene3D" id="3.40.50.300">
    <property type="entry name" value="P-loop containing nucleotide triphosphate hydrolases"/>
    <property type="match status" value="1"/>
</dbReference>
<dbReference type="PANTHER" id="PTHR43442">
    <property type="entry name" value="GLUCONOKINASE-RELATED"/>
    <property type="match status" value="1"/>
</dbReference>
<evidence type="ECO:0000256" key="2">
    <source>
        <dbReference type="ARBA" id="ARBA00008420"/>
    </source>
</evidence>
<evidence type="ECO:0000256" key="10">
    <source>
        <dbReference type="RuleBase" id="RU363066"/>
    </source>
</evidence>
<dbReference type="Pfam" id="PF13671">
    <property type="entry name" value="AAA_33"/>
    <property type="match status" value="1"/>
</dbReference>
<reference evidence="11 12" key="1">
    <citation type="submission" date="2019-03" db="EMBL/GenBank/DDBJ databases">
        <title>Paraburkholderia sp. 7MH5, isolated from subtropical forest soil.</title>
        <authorList>
            <person name="Gao Z.-H."/>
            <person name="Qiu L.-H."/>
        </authorList>
    </citation>
    <scope>NUCLEOTIDE SEQUENCE [LARGE SCALE GENOMIC DNA]</scope>
    <source>
        <strain evidence="11 12">7MH5</strain>
    </source>
</reference>